<gene>
    <name evidence="1" type="ORF">GCL60_12470</name>
</gene>
<reference evidence="1 2" key="1">
    <citation type="submission" date="2019-10" db="EMBL/GenBank/DDBJ databases">
        <title>New species of Slilvanegrellaceae.</title>
        <authorList>
            <person name="Pitt A."/>
            <person name="Hahn M.W."/>
        </authorList>
    </citation>
    <scope>NUCLEOTIDE SEQUENCE [LARGE SCALE GENOMIC DNA]</scope>
    <source>
        <strain evidence="1 2">SP-Ram-0.45-NSY-1</strain>
    </source>
</reference>
<dbReference type="AlphaFoldDB" id="A0A6N6VQW8"/>
<accession>A0A6N6VQW8</accession>
<organism evidence="1 2">
    <name type="scientific">Silvanigrella paludirubra</name>
    <dbReference type="NCBI Taxonomy" id="2499159"/>
    <lineage>
        <taxon>Bacteria</taxon>
        <taxon>Pseudomonadati</taxon>
        <taxon>Bdellovibrionota</taxon>
        <taxon>Oligoflexia</taxon>
        <taxon>Silvanigrellales</taxon>
        <taxon>Silvanigrellaceae</taxon>
        <taxon>Silvanigrella</taxon>
    </lineage>
</organism>
<evidence type="ECO:0000313" key="2">
    <source>
        <dbReference type="Proteomes" id="UP000437748"/>
    </source>
</evidence>
<comment type="caution">
    <text evidence="1">The sequence shown here is derived from an EMBL/GenBank/DDBJ whole genome shotgun (WGS) entry which is preliminary data.</text>
</comment>
<sequence>MSRNHLSFRFFTDYEPYETKEFGAEVFDKWFALDQIFHPEEFQAYEGAKNKAIVSRDGINALKEKWVSDIIFGKRKTEPKYEVSFSWLFSVQKDIEKGYNFPIYTGIHMSMRQKEGYIIELYKHLIPIFKTKFADLSSNHSSIRKYEFHYKYPEGATSQKWTGNSVKKSITTNIITLPLVTWINYYGSELVNYIGEEKFKTLNTYKVEKFYEGYLVMCYPSHKLMEKEEAFIEEEKVMQHLGKHHFFDRNKVNIHELFK</sequence>
<proteinExistence type="predicted"/>
<keyword evidence="2" id="KW-1185">Reference proteome</keyword>
<evidence type="ECO:0000313" key="1">
    <source>
        <dbReference type="EMBL" id="KAB8037979.1"/>
    </source>
</evidence>
<dbReference type="Proteomes" id="UP000437748">
    <property type="component" value="Unassembled WGS sequence"/>
</dbReference>
<dbReference type="RefSeq" id="WP_153421057.1">
    <property type="nucleotide sequence ID" value="NZ_WFLM01000004.1"/>
</dbReference>
<name>A0A6N6VQW8_9BACT</name>
<dbReference type="EMBL" id="WFLM01000004">
    <property type="protein sequence ID" value="KAB8037979.1"/>
    <property type="molecule type" value="Genomic_DNA"/>
</dbReference>
<protein>
    <submittedName>
        <fullName evidence="1">Uncharacterized protein</fullName>
    </submittedName>
</protein>